<keyword evidence="8 11" id="KW-0472">Membrane</keyword>
<keyword evidence="4" id="KW-0138">CF(0)</keyword>
<evidence type="ECO:0000256" key="4">
    <source>
        <dbReference type="ARBA" id="ARBA00022547"/>
    </source>
</evidence>
<dbReference type="Pfam" id="PF10206">
    <property type="entry name" value="WRW"/>
    <property type="match status" value="1"/>
</dbReference>
<dbReference type="AlphaFoldDB" id="A0A151N263"/>
<keyword evidence="9" id="KW-0066">ATP synthesis</keyword>
<evidence type="ECO:0000256" key="6">
    <source>
        <dbReference type="ARBA" id="ARBA00023065"/>
    </source>
</evidence>
<keyword evidence="11" id="KW-1133">Transmembrane helix</keyword>
<feature type="region of interest" description="Disordered" evidence="10">
    <location>
        <begin position="80"/>
        <end position="111"/>
    </location>
</feature>
<evidence type="ECO:0000313" key="12">
    <source>
        <dbReference type="EMBL" id="KYO30913.1"/>
    </source>
</evidence>
<evidence type="ECO:0000256" key="7">
    <source>
        <dbReference type="ARBA" id="ARBA00023128"/>
    </source>
</evidence>
<evidence type="ECO:0000256" key="9">
    <source>
        <dbReference type="ARBA" id="ARBA00023310"/>
    </source>
</evidence>
<dbReference type="GO" id="GO:1902600">
    <property type="term" value="P:proton transmembrane transport"/>
    <property type="evidence" value="ECO:0007669"/>
    <property type="project" value="UniProtKB-KW"/>
</dbReference>
<gene>
    <name evidence="12" type="primary">ATP5J2</name>
    <name evidence="12" type="ORF">Y1Q_0016316</name>
</gene>
<evidence type="ECO:0000256" key="5">
    <source>
        <dbReference type="ARBA" id="ARBA00022781"/>
    </source>
</evidence>
<sequence length="244" mass="27527">MCACAAGTGLRRLWEVRSELVVPIAPSPRLQAGKKMAKVSTGMELCPFCRKPFKRLKMHLPHCKMAGDERAPLDSRKALPADLEKGHPEPAQLVSTKKKKGQSKGQVSGNSRLEGARGLEWFPELYPSYRRLNAFRGKPLQWDVGIVRRETVPSFSKGQQGPLLEKCLPDVTLGELPVWLVTRDFSPKGLLNTTQTAWNSYYSKYIDMKKGGAVGISMLLAGYCVLSYCWQYEHMKASRWRKYH</sequence>
<keyword evidence="11" id="KW-0812">Transmembrane</keyword>
<evidence type="ECO:0000256" key="10">
    <source>
        <dbReference type="SAM" id="MobiDB-lite"/>
    </source>
</evidence>
<evidence type="ECO:0000256" key="3">
    <source>
        <dbReference type="ARBA" id="ARBA00022448"/>
    </source>
</evidence>
<dbReference type="GO" id="GO:0031966">
    <property type="term" value="C:mitochondrial membrane"/>
    <property type="evidence" value="ECO:0007669"/>
    <property type="project" value="UniProtKB-SubCell"/>
</dbReference>
<organism evidence="12 13">
    <name type="scientific">Alligator mississippiensis</name>
    <name type="common">American alligator</name>
    <dbReference type="NCBI Taxonomy" id="8496"/>
    <lineage>
        <taxon>Eukaryota</taxon>
        <taxon>Metazoa</taxon>
        <taxon>Chordata</taxon>
        <taxon>Craniata</taxon>
        <taxon>Vertebrata</taxon>
        <taxon>Euteleostomi</taxon>
        <taxon>Archelosauria</taxon>
        <taxon>Archosauria</taxon>
        <taxon>Crocodylia</taxon>
        <taxon>Alligatoridae</taxon>
        <taxon>Alligatorinae</taxon>
        <taxon>Alligator</taxon>
    </lineage>
</organism>
<dbReference type="PANTHER" id="PTHR16270:SF5">
    <property type="entry name" value="HYPOTHETICAL LOC287798"/>
    <property type="match status" value="1"/>
</dbReference>
<dbReference type="eggNOG" id="KOG4092">
    <property type="taxonomic scope" value="Eukaryota"/>
</dbReference>
<dbReference type="InterPro" id="IPR019344">
    <property type="entry name" value="F1F0-ATPsyn_F_prd"/>
</dbReference>
<proteinExistence type="inferred from homology"/>
<keyword evidence="13" id="KW-1185">Reference proteome</keyword>
<reference evidence="12 13" key="1">
    <citation type="journal article" date="2012" name="Genome Biol.">
        <title>Sequencing three crocodilian genomes to illuminate the evolution of archosaurs and amniotes.</title>
        <authorList>
            <person name="St John J.A."/>
            <person name="Braun E.L."/>
            <person name="Isberg S.R."/>
            <person name="Miles L.G."/>
            <person name="Chong A.Y."/>
            <person name="Gongora J."/>
            <person name="Dalzell P."/>
            <person name="Moran C."/>
            <person name="Bed'hom B."/>
            <person name="Abzhanov A."/>
            <person name="Burgess S.C."/>
            <person name="Cooksey A.M."/>
            <person name="Castoe T.A."/>
            <person name="Crawford N.G."/>
            <person name="Densmore L.D."/>
            <person name="Drew J.C."/>
            <person name="Edwards S.V."/>
            <person name="Faircloth B.C."/>
            <person name="Fujita M.K."/>
            <person name="Greenwold M.J."/>
            <person name="Hoffmann F.G."/>
            <person name="Howard J.M."/>
            <person name="Iguchi T."/>
            <person name="Janes D.E."/>
            <person name="Khan S.Y."/>
            <person name="Kohno S."/>
            <person name="de Koning A.J."/>
            <person name="Lance S.L."/>
            <person name="McCarthy F.M."/>
            <person name="McCormack J.E."/>
            <person name="Merchant M.E."/>
            <person name="Peterson D.G."/>
            <person name="Pollock D.D."/>
            <person name="Pourmand N."/>
            <person name="Raney B.J."/>
            <person name="Roessler K.A."/>
            <person name="Sanford J.R."/>
            <person name="Sawyer R.H."/>
            <person name="Schmidt C.J."/>
            <person name="Triplett E.W."/>
            <person name="Tuberville T.D."/>
            <person name="Venegas-Anaya M."/>
            <person name="Howard J.T."/>
            <person name="Jarvis E.D."/>
            <person name="Guillette L.J.Jr."/>
            <person name="Glenn T.C."/>
            <person name="Green R.E."/>
            <person name="Ray D.A."/>
        </authorList>
    </citation>
    <scope>NUCLEOTIDE SEQUENCE [LARGE SCALE GENOMIC DNA]</scope>
    <source>
        <strain evidence="12">KSC_2009_1</strain>
    </source>
</reference>
<evidence type="ECO:0000256" key="11">
    <source>
        <dbReference type="SAM" id="Phobius"/>
    </source>
</evidence>
<dbReference type="STRING" id="8496.A0A151N263"/>
<dbReference type="GO" id="GO:0006754">
    <property type="term" value="P:ATP biosynthetic process"/>
    <property type="evidence" value="ECO:0007669"/>
    <property type="project" value="UniProtKB-KW"/>
</dbReference>
<accession>A0A151N263</accession>
<dbReference type="EMBL" id="AKHW03004113">
    <property type="protein sequence ID" value="KYO30913.1"/>
    <property type="molecule type" value="Genomic_DNA"/>
</dbReference>
<dbReference type="GO" id="GO:0045259">
    <property type="term" value="C:proton-transporting ATP synthase complex"/>
    <property type="evidence" value="ECO:0007669"/>
    <property type="project" value="UniProtKB-KW"/>
</dbReference>
<protein>
    <submittedName>
        <fullName evidence="12">ATP synthase subunit f, mitochondrial</fullName>
    </submittedName>
</protein>
<dbReference type="PANTHER" id="PTHR16270">
    <property type="entry name" value="HYPOTHETICAL LOC287798"/>
    <property type="match status" value="1"/>
</dbReference>
<comment type="subcellular location">
    <subcellularLocation>
        <location evidence="1">Mitochondrion membrane</location>
    </subcellularLocation>
</comment>
<feature type="transmembrane region" description="Helical" evidence="11">
    <location>
        <begin position="212"/>
        <end position="232"/>
    </location>
</feature>
<dbReference type="InterPro" id="IPR037694">
    <property type="entry name" value="MTNAP1"/>
</dbReference>
<evidence type="ECO:0000256" key="2">
    <source>
        <dbReference type="ARBA" id="ARBA00005895"/>
    </source>
</evidence>
<keyword evidence="3" id="KW-0813">Transport</keyword>
<dbReference type="Proteomes" id="UP000050525">
    <property type="component" value="Unassembled WGS sequence"/>
</dbReference>
<evidence type="ECO:0000256" key="1">
    <source>
        <dbReference type="ARBA" id="ARBA00004325"/>
    </source>
</evidence>
<evidence type="ECO:0000256" key="8">
    <source>
        <dbReference type="ARBA" id="ARBA00023136"/>
    </source>
</evidence>
<comment type="caution">
    <text evidence="12">The sequence shown here is derived from an EMBL/GenBank/DDBJ whole genome shotgun (WGS) entry which is preliminary data.</text>
</comment>
<keyword evidence="5" id="KW-0375">Hydrogen ion transport</keyword>
<comment type="similarity">
    <text evidence="2">Belongs to the ATPase F chain family.</text>
</comment>
<evidence type="ECO:0000313" key="13">
    <source>
        <dbReference type="Proteomes" id="UP000050525"/>
    </source>
</evidence>
<name>A0A151N263_ALLMI</name>
<keyword evidence="6" id="KW-0406">Ion transport</keyword>
<keyword evidence="7" id="KW-0496">Mitochondrion</keyword>